<reference evidence="2 3" key="1">
    <citation type="journal article" date="2015" name="Nature">
        <title>rRNA introns, odd ribosomes, and small enigmatic genomes across a large radiation of phyla.</title>
        <authorList>
            <person name="Brown C.T."/>
            <person name="Hug L.A."/>
            <person name="Thomas B.C."/>
            <person name="Sharon I."/>
            <person name="Castelle C.J."/>
            <person name="Singh A."/>
            <person name="Wilkins M.J."/>
            <person name="Williams K.H."/>
            <person name="Banfield J.F."/>
        </authorList>
    </citation>
    <scope>NUCLEOTIDE SEQUENCE [LARGE SCALE GENOMIC DNA]</scope>
</reference>
<proteinExistence type="predicted"/>
<dbReference type="PANTHER" id="PTHR43591:SF110">
    <property type="entry name" value="RHODANESE DOMAIN-CONTAINING PROTEIN"/>
    <property type="match status" value="1"/>
</dbReference>
<dbReference type="InterPro" id="IPR029063">
    <property type="entry name" value="SAM-dependent_MTases_sf"/>
</dbReference>
<comment type="caution">
    <text evidence="2">The sequence shown here is derived from an EMBL/GenBank/DDBJ whole genome shotgun (WGS) entry which is preliminary data.</text>
</comment>
<organism evidence="2 3">
    <name type="scientific">Candidatus Giovannonibacteria bacterium GW2011_GWB1_47_6b</name>
    <dbReference type="NCBI Taxonomy" id="1618655"/>
    <lineage>
        <taxon>Bacteria</taxon>
        <taxon>Candidatus Giovannoniibacteriota</taxon>
    </lineage>
</organism>
<dbReference type="GO" id="GO:0032259">
    <property type="term" value="P:methylation"/>
    <property type="evidence" value="ECO:0007669"/>
    <property type="project" value="UniProtKB-KW"/>
</dbReference>
<evidence type="ECO:0000313" key="2">
    <source>
        <dbReference type="EMBL" id="KKU77022.1"/>
    </source>
</evidence>
<sequence length="235" mass="27064">MRYLSPDEVKGNDEVRECVSAHISQSIKHNFPLQILPKYQPDKNAKILDAGTASGAFLQQLNEAGYRNLYGLDLENYMSVKVPLKDFKTADFNTDILPFADNSFDVITAWCVIAHLENPYHFLRETHRILKSGGLLIVTLPHVGSDSERSFFRKNGEFIAYKPNNNHITIWTSSLVKKTTSKYFDFVKEEFLLKNKIFKGFRGKLRKLYSRLNPSIARRWGSKIAYILKNKKEPS</sequence>
<dbReference type="Pfam" id="PF08241">
    <property type="entry name" value="Methyltransf_11"/>
    <property type="match status" value="1"/>
</dbReference>
<dbReference type="PANTHER" id="PTHR43591">
    <property type="entry name" value="METHYLTRANSFERASE"/>
    <property type="match status" value="1"/>
</dbReference>
<evidence type="ECO:0000259" key="1">
    <source>
        <dbReference type="Pfam" id="PF08241"/>
    </source>
</evidence>
<dbReference type="EMBL" id="LCOK01000008">
    <property type="protein sequence ID" value="KKU77022.1"/>
    <property type="molecule type" value="Genomic_DNA"/>
</dbReference>
<protein>
    <submittedName>
        <fullName evidence="2">2-polyprenyl-3-methyl-5-hydroxy-6-metoxy-1, 4-benzoquinol methylase</fullName>
    </submittedName>
</protein>
<dbReference type="CDD" id="cd02440">
    <property type="entry name" value="AdoMet_MTases"/>
    <property type="match status" value="1"/>
</dbReference>
<dbReference type="Gene3D" id="3.40.50.150">
    <property type="entry name" value="Vaccinia Virus protein VP39"/>
    <property type="match status" value="1"/>
</dbReference>
<dbReference type="SUPFAM" id="SSF53335">
    <property type="entry name" value="S-adenosyl-L-methionine-dependent methyltransferases"/>
    <property type="match status" value="1"/>
</dbReference>
<keyword evidence="2" id="KW-0808">Transferase</keyword>
<feature type="domain" description="Methyltransferase type 11" evidence="1">
    <location>
        <begin position="48"/>
        <end position="138"/>
    </location>
</feature>
<evidence type="ECO:0000313" key="3">
    <source>
        <dbReference type="Proteomes" id="UP000034682"/>
    </source>
</evidence>
<dbReference type="AlphaFoldDB" id="A0A0G1T5J5"/>
<dbReference type="InterPro" id="IPR013216">
    <property type="entry name" value="Methyltransf_11"/>
</dbReference>
<name>A0A0G1T5J5_9BACT</name>
<dbReference type="Proteomes" id="UP000034682">
    <property type="component" value="Unassembled WGS sequence"/>
</dbReference>
<accession>A0A0G1T5J5</accession>
<gene>
    <name evidence="2" type="ORF">UY02_C0008G0002</name>
</gene>
<dbReference type="GO" id="GO:0008757">
    <property type="term" value="F:S-adenosylmethionine-dependent methyltransferase activity"/>
    <property type="evidence" value="ECO:0007669"/>
    <property type="project" value="InterPro"/>
</dbReference>
<keyword evidence="2" id="KW-0489">Methyltransferase</keyword>